<dbReference type="EMBL" id="CARXXK010000002">
    <property type="protein sequence ID" value="CAI6359335.1"/>
    <property type="molecule type" value="Genomic_DNA"/>
</dbReference>
<keyword evidence="1" id="KW-0732">Signal</keyword>
<name>A0AAV0WTR9_9HEMI</name>
<feature type="chain" id="PRO_5043908934" evidence="1">
    <location>
        <begin position="19"/>
        <end position="67"/>
    </location>
</feature>
<feature type="signal peptide" evidence="1">
    <location>
        <begin position="1"/>
        <end position="18"/>
    </location>
</feature>
<dbReference type="Proteomes" id="UP001160148">
    <property type="component" value="Unassembled WGS sequence"/>
</dbReference>
<organism evidence="2 3">
    <name type="scientific">Macrosiphum euphorbiae</name>
    <name type="common">potato aphid</name>
    <dbReference type="NCBI Taxonomy" id="13131"/>
    <lineage>
        <taxon>Eukaryota</taxon>
        <taxon>Metazoa</taxon>
        <taxon>Ecdysozoa</taxon>
        <taxon>Arthropoda</taxon>
        <taxon>Hexapoda</taxon>
        <taxon>Insecta</taxon>
        <taxon>Pterygota</taxon>
        <taxon>Neoptera</taxon>
        <taxon>Paraneoptera</taxon>
        <taxon>Hemiptera</taxon>
        <taxon>Sternorrhyncha</taxon>
        <taxon>Aphidomorpha</taxon>
        <taxon>Aphidoidea</taxon>
        <taxon>Aphididae</taxon>
        <taxon>Macrosiphini</taxon>
        <taxon>Macrosiphum</taxon>
    </lineage>
</organism>
<evidence type="ECO:0000313" key="2">
    <source>
        <dbReference type="EMBL" id="CAI6359335.1"/>
    </source>
</evidence>
<sequence>MLTKIVIVCLGLLSVGRACDNNNLQPLETAKASAKWMQDGFKMSMFGNPDKYIPHSMYIGKYHVLQM</sequence>
<keyword evidence="3" id="KW-1185">Reference proteome</keyword>
<dbReference type="AlphaFoldDB" id="A0AAV0WTR9"/>
<evidence type="ECO:0000313" key="3">
    <source>
        <dbReference type="Proteomes" id="UP001160148"/>
    </source>
</evidence>
<comment type="caution">
    <text evidence="2">The sequence shown here is derived from an EMBL/GenBank/DDBJ whole genome shotgun (WGS) entry which is preliminary data.</text>
</comment>
<evidence type="ECO:0000256" key="1">
    <source>
        <dbReference type="SAM" id="SignalP"/>
    </source>
</evidence>
<reference evidence="2 3" key="1">
    <citation type="submission" date="2023-01" db="EMBL/GenBank/DDBJ databases">
        <authorList>
            <person name="Whitehead M."/>
        </authorList>
    </citation>
    <scope>NUCLEOTIDE SEQUENCE [LARGE SCALE GENOMIC DNA]</scope>
</reference>
<gene>
    <name evidence="2" type="ORF">MEUPH1_LOCUS14757</name>
</gene>
<accession>A0AAV0WTR9</accession>
<protein>
    <submittedName>
        <fullName evidence="2">Uncharacterized protein</fullName>
    </submittedName>
</protein>
<proteinExistence type="predicted"/>